<evidence type="ECO:0000313" key="3">
    <source>
        <dbReference type="Proteomes" id="UP001211044"/>
    </source>
</evidence>
<dbReference type="Proteomes" id="UP001211044">
    <property type="component" value="Chromosome"/>
</dbReference>
<evidence type="ECO:0000256" key="1">
    <source>
        <dbReference type="SAM" id="MobiDB-lite"/>
    </source>
</evidence>
<gene>
    <name evidence="2" type="ORF">PIG85_07180</name>
</gene>
<proteinExistence type="predicted"/>
<evidence type="ECO:0000313" key="2">
    <source>
        <dbReference type="EMBL" id="WCE45440.1"/>
    </source>
</evidence>
<protein>
    <submittedName>
        <fullName evidence="2">Uncharacterized protein</fullName>
    </submittedName>
</protein>
<name>A0AB38XMG9_9ACTO</name>
<sequence>MGVENTELEDSVTQLNKLQEKLRSIAKDAPTGDDQVDPLTEVLGGGDEHVSKPADFSDVDEQDDWPTDN</sequence>
<organism evidence="2 3">
    <name type="scientific">Winkia neuii subsp. anitrata</name>
    <dbReference type="NCBI Taxonomy" id="29318"/>
    <lineage>
        <taxon>Bacteria</taxon>
        <taxon>Bacillati</taxon>
        <taxon>Actinomycetota</taxon>
        <taxon>Actinomycetes</taxon>
        <taxon>Actinomycetales</taxon>
        <taxon>Actinomycetaceae</taxon>
        <taxon>Winkia</taxon>
    </lineage>
</organism>
<dbReference type="RefSeq" id="WP_004804554.1">
    <property type="nucleotide sequence ID" value="NZ_CP116394.1"/>
</dbReference>
<feature type="region of interest" description="Disordered" evidence="1">
    <location>
        <begin position="24"/>
        <end position="69"/>
    </location>
</feature>
<feature type="compositionally biased region" description="Acidic residues" evidence="1">
    <location>
        <begin position="57"/>
        <end position="69"/>
    </location>
</feature>
<dbReference type="EMBL" id="CP116394">
    <property type="protein sequence ID" value="WCE45440.1"/>
    <property type="molecule type" value="Genomic_DNA"/>
</dbReference>
<dbReference type="KEGG" id="wne:PIG85_07180"/>
<reference evidence="2" key="1">
    <citation type="submission" date="2023-01" db="EMBL/GenBank/DDBJ databases">
        <title>Comparative Genomic Analysis of the Clinically-Derived Winkia Strain NY0527 Provides Evidence into the Taxonomic Reassignment of Winkia neuii and Characterizes Their Virulence Traits.</title>
        <authorList>
            <person name="Cai X."/>
            <person name="Peng Y."/>
            <person name="Li M."/>
            <person name="Qiu Y."/>
            <person name="Wang Y."/>
            <person name="Xu L."/>
            <person name="Hou Q."/>
        </authorList>
    </citation>
    <scope>NUCLEOTIDE SEQUENCE</scope>
    <source>
        <strain evidence="2">NY0527</strain>
    </source>
</reference>
<accession>A0AB38XMG9</accession>
<dbReference type="AlphaFoldDB" id="A0AB38XMG9"/>